<dbReference type="InterPro" id="IPR024586">
    <property type="entry name" value="DnaJ-like_C11_C"/>
</dbReference>
<keyword evidence="6" id="KW-1185">Reference proteome</keyword>
<keyword evidence="1" id="KW-0143">Chaperone</keyword>
<dbReference type="InterPro" id="IPR052243">
    <property type="entry name" value="Mito_inner_membrane_organizer"/>
</dbReference>
<keyword evidence="3" id="KW-1133">Transmembrane helix</keyword>
<dbReference type="PANTHER" id="PTHR44157:SF1">
    <property type="entry name" value="DNAJ HOMOLOG SUBFAMILY C MEMBER 11"/>
    <property type="match status" value="1"/>
</dbReference>
<dbReference type="OrthoDB" id="190846at2759"/>
<feature type="domain" description="J" evidence="4">
    <location>
        <begin position="946"/>
        <end position="1054"/>
    </location>
</feature>
<dbReference type="GO" id="GO:0005739">
    <property type="term" value="C:mitochondrion"/>
    <property type="evidence" value="ECO:0007669"/>
    <property type="project" value="GOC"/>
</dbReference>
<feature type="compositionally biased region" description="Acidic residues" evidence="2">
    <location>
        <begin position="1617"/>
        <end position="1639"/>
    </location>
</feature>
<keyword evidence="3" id="KW-0812">Transmembrane</keyword>
<dbReference type="InterPro" id="IPR029058">
    <property type="entry name" value="AB_hydrolase_fold"/>
</dbReference>
<evidence type="ECO:0000259" key="4">
    <source>
        <dbReference type="PROSITE" id="PS50076"/>
    </source>
</evidence>
<dbReference type="GO" id="GO:0006629">
    <property type="term" value="P:lipid metabolic process"/>
    <property type="evidence" value="ECO:0007669"/>
    <property type="project" value="InterPro"/>
</dbReference>
<dbReference type="CDD" id="cd06257">
    <property type="entry name" value="DnaJ"/>
    <property type="match status" value="1"/>
</dbReference>
<dbReference type="InterPro" id="IPR036869">
    <property type="entry name" value="J_dom_sf"/>
</dbReference>
<sequence length="1762" mass="187861">MAATSHQGAHGSHVRQRKPRGGGRGNSSGKKNQSNDDELIVTTPVPVVSSPLAGDSQVTTPPSSGSGSGSQRSSTRQRAHDLLASTPRLARSASRAGFQAAYHTTRRAFFCLGLLFGVAIFTIMLLLVPLTAFSPQTHGALPHTNLTKLLSEAEQFFWSGVEYTNLTKLLSEAEQALVVENAPRTRNSLGARLRGAGYRPKHPVVLIPGFTSIHLEVWSSRRPCGGFFVGDGGASLKASDVSSETTSEANGGASSAGSETTTPPGGWFGSSYYRFRQRLWGSGEMAKSFLLNRRCWAEHMALSPYTGLDPFVAVDNNGTITPETTVRVRASNSLDGIKEFVPGYVLWEPLVEALADFGLDRSSIHEANFDWRLAPYETEIRDGYFTRLKNRIEELCTSMPSPDDGMSTTLVNVTAESPPPKYFAKTVVFSHSYGDNVFRVFLDWADAREPGWVERHIESYVNIAGPSLGLPKALQGLVSGEFRESAQIASMFGALGPLISESIMPARERAAMWRTWGSLLAMQPYGGDGVWGTPEGAPDDDGSATEAASATAAAASIASENGEGSSLFAWPSGVGSGLASKAMPPLARSFGAMLAATGGVDSGNCSLGYASCASSDGIRALKSHLESLPDPWRQIGRRLATESASPTSSKRLGAPARWYTGHALHVPLPRAPSLKVACAYGIGIEAERSYYLRGSADVHADASSSASQSSNYSSHGDCTGLACVQMDPITSDPPKLPAHLSMDISHNSAPPAPVPGASYARKSRLSQGIQYTDGDGTVPLLSLGGACARAWQPADPGKPATELNPSGVKVALREYEHNGPDDESLSGDASDHVSILVNRRLHKDLLLVAAGVPMSSRVVSNIHEQSKRARVLNGDLVHHTVYHCVSMECCLANSHIIALGGSAKLAPSAAGARRVKAQAAATCGRAPSRTGEERSSTAMADHGAVDYYAILNVHRSSSSAEIRGAYRTMASAVHPDKHMNHVSVVHSHPPSPSTGEAGEAGSREDNGEEEEKHSEEENHGGHISTIAAERFRLVNEAYEVLSDPDKRAIYDIYGAHGLATGQELARADGPFGYDADLFSFLRSQTTTAEGTSGKSAEEAERQKKFARMKRRAEEKRREALTTYRSSYVFGVSATEAFLPANVTRRRIQQQERQWRRQVYDALRQRGVPDIVARTQALQVPAPPPAAFSAASPYRAGLKSVSLSSSVTQPVTQKDTALFGGSVVAKRGGLGTGSVLAGWHRQVDSRHTAQVNAHISSSQSIATVEMQRVLSPRSRFVFGGSLGTRGAALAAAAGLSTDESAGVGGLTLTSKMYRRLTDHIEGHWTWTVGPGGLMSVGLTRDIPAVSTGTCEFTLGTGLGVALTCARRLGRSRVVRARLHVSVLNGFDFEIGSRQKIDADLEKRAARGEEWANGEQVHDDDDDDDDEEEEKEEDGSSSPSRFVGCASNLSMTGITYKLRCGRGQQRVSVPIFVYPATTPISTALAFILPAAWAVAVDRCALPLYTRIIAARRRAKLALANATALEEERSRAADGARLVMPVAERKMRSALGKLRAGDAAVLVVEAKYGDAEELKAYVAQRKKFSPKVDAKASPSQRAEPRSFDFFSADTNAGAPVDVSPPDEAEAETEEKVEAGGGEDDETAADVVLPPHVLDVTPAVAFLIDGNRPVLRLHGSLRRAGLLGFGDLAPGTSKLLWIRYRCVRSQAGDASDDVLARDADLAHVAGEFVTPETGLDGVRSVGAYESFVVDGEDALLPPGAAVVVDE</sequence>
<gene>
    <name evidence="5" type="ORF">PPROV_001072500</name>
</gene>
<feature type="region of interest" description="Disordered" evidence="2">
    <location>
        <begin position="1604"/>
        <end position="1639"/>
    </location>
</feature>
<evidence type="ECO:0000256" key="2">
    <source>
        <dbReference type="SAM" id="MobiDB-lite"/>
    </source>
</evidence>
<keyword evidence="5" id="KW-0012">Acyltransferase</keyword>
<keyword evidence="3" id="KW-0472">Membrane</keyword>
<feature type="compositionally biased region" description="Low complexity" evidence="2">
    <location>
        <begin position="41"/>
        <end position="76"/>
    </location>
</feature>
<organism evidence="5 6">
    <name type="scientific">Pycnococcus provasolii</name>
    <dbReference type="NCBI Taxonomy" id="41880"/>
    <lineage>
        <taxon>Eukaryota</taxon>
        <taxon>Viridiplantae</taxon>
        <taxon>Chlorophyta</taxon>
        <taxon>Pseudoscourfieldiophyceae</taxon>
        <taxon>Pseudoscourfieldiales</taxon>
        <taxon>Pycnococcaceae</taxon>
        <taxon>Pycnococcus</taxon>
    </lineage>
</organism>
<dbReference type="Pfam" id="PF11875">
    <property type="entry name" value="DnaJ-like_C11_C"/>
    <property type="match status" value="1"/>
</dbReference>
<dbReference type="InterPro" id="IPR003386">
    <property type="entry name" value="LACT/PDAT_acylTrfase"/>
</dbReference>
<proteinExistence type="predicted"/>
<dbReference type="Gene3D" id="3.40.50.1820">
    <property type="entry name" value="alpha/beta hydrolase"/>
    <property type="match status" value="1"/>
</dbReference>
<evidence type="ECO:0000313" key="6">
    <source>
        <dbReference type="Proteomes" id="UP000660262"/>
    </source>
</evidence>
<dbReference type="SMART" id="SM00271">
    <property type="entry name" value="DnaJ"/>
    <property type="match status" value="1"/>
</dbReference>
<dbReference type="Proteomes" id="UP000660262">
    <property type="component" value="Unassembled WGS sequence"/>
</dbReference>
<feature type="region of interest" description="Disordered" evidence="2">
    <location>
        <begin position="1406"/>
        <end position="1442"/>
    </location>
</feature>
<dbReference type="GO" id="GO:0008374">
    <property type="term" value="F:O-acyltransferase activity"/>
    <property type="evidence" value="ECO:0007669"/>
    <property type="project" value="InterPro"/>
</dbReference>
<feature type="region of interest" description="Disordered" evidence="2">
    <location>
        <begin position="1"/>
        <end position="79"/>
    </location>
</feature>
<feature type="compositionally biased region" description="Low complexity" evidence="2">
    <location>
        <begin position="245"/>
        <end position="262"/>
    </location>
</feature>
<dbReference type="InterPro" id="IPR018253">
    <property type="entry name" value="DnaJ_domain_CS"/>
</dbReference>
<dbReference type="Pfam" id="PF02450">
    <property type="entry name" value="LCAT"/>
    <property type="match status" value="2"/>
</dbReference>
<dbReference type="GO" id="GO:0042407">
    <property type="term" value="P:cristae formation"/>
    <property type="evidence" value="ECO:0007669"/>
    <property type="project" value="TreeGrafter"/>
</dbReference>
<protein>
    <submittedName>
        <fullName evidence="5">Phospholipid:diacylglycerol acyltransferase</fullName>
    </submittedName>
</protein>
<comment type="caution">
    <text evidence="5">The sequence shown here is derived from an EMBL/GenBank/DDBJ whole genome shotgun (WGS) entry which is preliminary data.</text>
</comment>
<dbReference type="PRINTS" id="PR00625">
    <property type="entry name" value="JDOMAIN"/>
</dbReference>
<feature type="compositionally biased region" description="Acidic residues" evidence="2">
    <location>
        <begin position="1416"/>
        <end position="1433"/>
    </location>
</feature>
<feature type="compositionally biased region" description="Basic and acidic residues" evidence="2">
    <location>
        <begin position="1001"/>
        <end position="1020"/>
    </location>
</feature>
<keyword evidence="5" id="KW-0808">Transferase</keyword>
<dbReference type="Pfam" id="PF00226">
    <property type="entry name" value="DnaJ"/>
    <property type="match status" value="2"/>
</dbReference>
<dbReference type="EMBL" id="BNJQ01000037">
    <property type="protein sequence ID" value="GHP11998.1"/>
    <property type="molecule type" value="Genomic_DNA"/>
</dbReference>
<dbReference type="Gene3D" id="1.10.287.110">
    <property type="entry name" value="DnaJ domain"/>
    <property type="match status" value="1"/>
</dbReference>
<dbReference type="InterPro" id="IPR001623">
    <property type="entry name" value="DnaJ_domain"/>
</dbReference>
<feature type="region of interest" description="Disordered" evidence="2">
    <location>
        <begin position="239"/>
        <end position="262"/>
    </location>
</feature>
<reference evidence="5" key="1">
    <citation type="submission" date="2020-10" db="EMBL/GenBank/DDBJ databases">
        <title>Unveiling of a novel bifunctional photoreceptor, Dualchrome1, isolated from a cosmopolitan green alga.</title>
        <authorList>
            <person name="Suzuki S."/>
            <person name="Kawachi M."/>
        </authorList>
    </citation>
    <scope>NUCLEOTIDE SEQUENCE</scope>
    <source>
        <strain evidence="5">NIES 2893</strain>
    </source>
</reference>
<dbReference type="SUPFAM" id="SSF46565">
    <property type="entry name" value="Chaperone J-domain"/>
    <property type="match status" value="1"/>
</dbReference>
<dbReference type="PROSITE" id="PS00636">
    <property type="entry name" value="DNAJ_1"/>
    <property type="match status" value="1"/>
</dbReference>
<dbReference type="PROSITE" id="PS50076">
    <property type="entry name" value="DNAJ_2"/>
    <property type="match status" value="1"/>
</dbReference>
<feature type="compositionally biased region" description="Basic residues" evidence="2">
    <location>
        <begin position="12"/>
        <end position="21"/>
    </location>
</feature>
<feature type="region of interest" description="Disordered" evidence="2">
    <location>
        <begin position="982"/>
        <end position="1024"/>
    </location>
</feature>
<feature type="transmembrane region" description="Helical" evidence="3">
    <location>
        <begin position="108"/>
        <end position="128"/>
    </location>
</feature>
<name>A0A830HYB5_9CHLO</name>
<dbReference type="PANTHER" id="PTHR44157">
    <property type="entry name" value="DNAJ HOMOLOG SUBFAMILY C MEMBER 11"/>
    <property type="match status" value="1"/>
</dbReference>
<evidence type="ECO:0000256" key="1">
    <source>
        <dbReference type="ARBA" id="ARBA00023186"/>
    </source>
</evidence>
<evidence type="ECO:0000313" key="5">
    <source>
        <dbReference type="EMBL" id="GHP11998.1"/>
    </source>
</evidence>
<evidence type="ECO:0000256" key="3">
    <source>
        <dbReference type="SAM" id="Phobius"/>
    </source>
</evidence>
<accession>A0A830HYB5</accession>